<reference evidence="1 2" key="2">
    <citation type="journal article" date="2022" name="Mol. Biol. Evol.">
        <title>Comparative Genomics Reveals Insights into the Divergent Evolution of Astigmatic Mites and Household Pest Adaptations.</title>
        <authorList>
            <person name="Xiong Q."/>
            <person name="Wan A.T."/>
            <person name="Liu X."/>
            <person name="Fung C.S."/>
            <person name="Xiao X."/>
            <person name="Malainual N."/>
            <person name="Hou J."/>
            <person name="Wang L."/>
            <person name="Wang M."/>
            <person name="Yang K.Y."/>
            <person name="Cui Y."/>
            <person name="Leung E.L."/>
            <person name="Nong W."/>
            <person name="Shin S.K."/>
            <person name="Au S.W."/>
            <person name="Jeong K.Y."/>
            <person name="Chew F.T."/>
            <person name="Hui J.H."/>
            <person name="Leung T.F."/>
            <person name="Tungtrongchitr A."/>
            <person name="Zhong N."/>
            <person name="Liu Z."/>
            <person name="Tsui S.K."/>
        </authorList>
    </citation>
    <scope>NUCLEOTIDE SEQUENCE [LARGE SCALE GENOMIC DNA]</scope>
    <source>
        <strain evidence="1">Derp</strain>
    </source>
</reference>
<sequence length="94" mass="10635">MNNCPTADMIENCRIDQMTNENLLIKLMNCHSSPVTINAARRINEDQAFIQNIILPVYKTPMIMTGIGLQDFAITWVGYDTCSNERLLETIAIT</sequence>
<protein>
    <submittedName>
        <fullName evidence="1">Uncharacterized protein</fullName>
    </submittedName>
</protein>
<proteinExistence type="predicted"/>
<name>A0ABQ8J4W7_DERPT</name>
<evidence type="ECO:0000313" key="1">
    <source>
        <dbReference type="EMBL" id="KAH9417619.1"/>
    </source>
</evidence>
<organism evidence="1 2">
    <name type="scientific">Dermatophagoides pteronyssinus</name>
    <name type="common">European house dust mite</name>
    <dbReference type="NCBI Taxonomy" id="6956"/>
    <lineage>
        <taxon>Eukaryota</taxon>
        <taxon>Metazoa</taxon>
        <taxon>Ecdysozoa</taxon>
        <taxon>Arthropoda</taxon>
        <taxon>Chelicerata</taxon>
        <taxon>Arachnida</taxon>
        <taxon>Acari</taxon>
        <taxon>Acariformes</taxon>
        <taxon>Sarcoptiformes</taxon>
        <taxon>Astigmata</taxon>
        <taxon>Psoroptidia</taxon>
        <taxon>Analgoidea</taxon>
        <taxon>Pyroglyphidae</taxon>
        <taxon>Dermatophagoidinae</taxon>
        <taxon>Dermatophagoides</taxon>
    </lineage>
</organism>
<gene>
    <name evidence="1" type="ORF">DERP_010433</name>
</gene>
<evidence type="ECO:0000313" key="2">
    <source>
        <dbReference type="Proteomes" id="UP000887458"/>
    </source>
</evidence>
<comment type="caution">
    <text evidence="1">The sequence shown here is derived from an EMBL/GenBank/DDBJ whole genome shotgun (WGS) entry which is preliminary data.</text>
</comment>
<keyword evidence="2" id="KW-1185">Reference proteome</keyword>
<accession>A0ABQ8J4W7</accession>
<reference evidence="1 2" key="1">
    <citation type="journal article" date="2018" name="J. Allergy Clin. Immunol.">
        <title>High-quality assembly of Dermatophagoides pteronyssinus genome and transcriptome reveals a wide range of novel allergens.</title>
        <authorList>
            <person name="Liu X.Y."/>
            <person name="Yang K.Y."/>
            <person name="Wang M.Q."/>
            <person name="Kwok J.S."/>
            <person name="Zeng X."/>
            <person name="Yang Z."/>
            <person name="Xiao X.J."/>
            <person name="Lau C.P."/>
            <person name="Li Y."/>
            <person name="Huang Z.M."/>
            <person name="Ba J.G."/>
            <person name="Yim A.K."/>
            <person name="Ouyang C.Y."/>
            <person name="Ngai S.M."/>
            <person name="Chan T.F."/>
            <person name="Leung E.L."/>
            <person name="Liu L."/>
            <person name="Liu Z.G."/>
            <person name="Tsui S.K."/>
        </authorList>
    </citation>
    <scope>NUCLEOTIDE SEQUENCE [LARGE SCALE GENOMIC DNA]</scope>
    <source>
        <strain evidence="1">Derp</strain>
    </source>
</reference>
<dbReference type="Proteomes" id="UP000887458">
    <property type="component" value="Unassembled WGS sequence"/>
</dbReference>
<dbReference type="EMBL" id="NJHN03000075">
    <property type="protein sequence ID" value="KAH9417619.1"/>
    <property type="molecule type" value="Genomic_DNA"/>
</dbReference>